<keyword evidence="1" id="KW-0106">Calcium</keyword>
<dbReference type="Proteomes" id="UP000038045">
    <property type="component" value="Unplaced"/>
</dbReference>
<feature type="signal peptide" evidence="2">
    <location>
        <begin position="1"/>
        <end position="21"/>
    </location>
</feature>
<evidence type="ECO:0000313" key="5">
    <source>
        <dbReference type="WBParaSite" id="PTRK_0000484600.1"/>
    </source>
</evidence>
<organism evidence="4 5">
    <name type="scientific">Parastrongyloides trichosuri</name>
    <name type="common">Possum-specific nematode worm</name>
    <dbReference type="NCBI Taxonomy" id="131310"/>
    <lineage>
        <taxon>Eukaryota</taxon>
        <taxon>Metazoa</taxon>
        <taxon>Ecdysozoa</taxon>
        <taxon>Nematoda</taxon>
        <taxon>Chromadorea</taxon>
        <taxon>Rhabditida</taxon>
        <taxon>Tylenchina</taxon>
        <taxon>Panagrolaimomorpha</taxon>
        <taxon>Strongyloidoidea</taxon>
        <taxon>Strongyloididae</taxon>
        <taxon>Parastrongyloides</taxon>
    </lineage>
</organism>
<dbReference type="PANTHER" id="PTHR10827:SF52">
    <property type="entry name" value="IP16409P"/>
    <property type="match status" value="1"/>
</dbReference>
<dbReference type="SMART" id="SM00054">
    <property type="entry name" value="EFh"/>
    <property type="match status" value="3"/>
</dbReference>
<feature type="domain" description="EF-hand" evidence="3">
    <location>
        <begin position="111"/>
        <end position="146"/>
    </location>
</feature>
<evidence type="ECO:0000256" key="2">
    <source>
        <dbReference type="SAM" id="SignalP"/>
    </source>
</evidence>
<dbReference type="Pfam" id="PF13499">
    <property type="entry name" value="EF-hand_7"/>
    <property type="match status" value="1"/>
</dbReference>
<proteinExistence type="predicted"/>
<reference evidence="5" key="1">
    <citation type="submission" date="2017-02" db="UniProtKB">
        <authorList>
            <consortium name="WormBaseParasite"/>
        </authorList>
    </citation>
    <scope>IDENTIFICATION</scope>
</reference>
<protein>
    <submittedName>
        <fullName evidence="5">EF-hand domain-containing protein</fullName>
    </submittedName>
</protein>
<evidence type="ECO:0000256" key="1">
    <source>
        <dbReference type="ARBA" id="ARBA00022837"/>
    </source>
</evidence>
<dbReference type="WBParaSite" id="PTRK_0000484600.1">
    <property type="protein sequence ID" value="PTRK_0000484600.1"/>
    <property type="gene ID" value="PTRK_0000484600"/>
</dbReference>
<dbReference type="PANTHER" id="PTHR10827">
    <property type="entry name" value="RETICULOCALBIN"/>
    <property type="match status" value="1"/>
</dbReference>
<keyword evidence="4" id="KW-1185">Reference proteome</keyword>
<dbReference type="InterPro" id="IPR011992">
    <property type="entry name" value="EF-hand-dom_pair"/>
</dbReference>
<dbReference type="GO" id="GO:0005783">
    <property type="term" value="C:endoplasmic reticulum"/>
    <property type="evidence" value="ECO:0007669"/>
    <property type="project" value="TreeGrafter"/>
</dbReference>
<dbReference type="InterPro" id="IPR018247">
    <property type="entry name" value="EF_Hand_1_Ca_BS"/>
</dbReference>
<dbReference type="AlphaFoldDB" id="A0A0N4ZBD3"/>
<evidence type="ECO:0000259" key="3">
    <source>
        <dbReference type="PROSITE" id="PS50222"/>
    </source>
</evidence>
<keyword evidence="2" id="KW-0732">Signal</keyword>
<feature type="domain" description="EF-hand" evidence="3">
    <location>
        <begin position="72"/>
        <end position="107"/>
    </location>
</feature>
<dbReference type="GO" id="GO:0005509">
    <property type="term" value="F:calcium ion binding"/>
    <property type="evidence" value="ECO:0007669"/>
    <property type="project" value="InterPro"/>
</dbReference>
<dbReference type="Gene3D" id="1.10.238.10">
    <property type="entry name" value="EF-hand"/>
    <property type="match status" value="2"/>
</dbReference>
<dbReference type="SUPFAM" id="SSF47473">
    <property type="entry name" value="EF-hand"/>
    <property type="match status" value="1"/>
</dbReference>
<dbReference type="InterPro" id="IPR002048">
    <property type="entry name" value="EF_hand_dom"/>
</dbReference>
<dbReference type="STRING" id="131310.A0A0N4ZBD3"/>
<accession>A0A0N4ZBD3</accession>
<sequence length="197" mass="23531">MNKFFIISFIIFCLLTINLYSFKLVPIDENSKENFVSEESNDAETEEEKFLRVDEDADEALSFDEFLHTDLVYEKIKKEEFDLYDKDGDGFVTKEEYDNKHKEDEEQINDHRKKYIKELFKEFDIDKNHKLNGQEIENILRKNFLLKPKSNFAHIISSYDKDNDGEWNKEEYLTFDNNLPLHEFASIIVEDKKTITA</sequence>
<dbReference type="PROSITE" id="PS50222">
    <property type="entry name" value="EF_HAND_2"/>
    <property type="match status" value="2"/>
</dbReference>
<feature type="chain" id="PRO_5005891425" evidence="2">
    <location>
        <begin position="22"/>
        <end position="197"/>
    </location>
</feature>
<evidence type="ECO:0000313" key="4">
    <source>
        <dbReference type="Proteomes" id="UP000038045"/>
    </source>
</evidence>
<dbReference type="PROSITE" id="PS00018">
    <property type="entry name" value="EF_HAND_1"/>
    <property type="match status" value="2"/>
</dbReference>
<name>A0A0N4ZBD3_PARTI</name>